<dbReference type="KEGG" id="sbl:Sbal_1404"/>
<organism evidence="1 2">
    <name type="scientific">Shewanella baltica (strain OS155 / ATCC BAA-1091)</name>
    <dbReference type="NCBI Taxonomy" id="325240"/>
    <lineage>
        <taxon>Bacteria</taxon>
        <taxon>Pseudomonadati</taxon>
        <taxon>Pseudomonadota</taxon>
        <taxon>Gammaproteobacteria</taxon>
        <taxon>Alteromonadales</taxon>
        <taxon>Shewanellaceae</taxon>
        <taxon>Shewanella</taxon>
    </lineage>
</organism>
<sequence>MQCAFSVKVHNYILPNLRIHLPMTTASTSPFAVLNQTTATSFNEQKNLIKRVFKGKPVQCPSCKQTLKVILPEQAKAEQAAGIYCAKGCTDIELDMEAVAGL</sequence>
<dbReference type="HOGENOM" id="CLU_178564_0_0_6"/>
<gene>
    <name evidence="1" type="ordered locus">Sbal_1404</name>
</gene>
<dbReference type="EMBL" id="CP000563">
    <property type="protein sequence ID" value="ABN60922.1"/>
    <property type="molecule type" value="Genomic_DNA"/>
</dbReference>
<proteinExistence type="predicted"/>
<dbReference type="AlphaFoldDB" id="A3D2F9"/>
<dbReference type="Proteomes" id="UP000001557">
    <property type="component" value="Chromosome"/>
</dbReference>
<keyword evidence="2" id="KW-1185">Reference proteome</keyword>
<protein>
    <submittedName>
        <fullName evidence="1">Uncharacterized protein</fullName>
    </submittedName>
</protein>
<evidence type="ECO:0000313" key="1">
    <source>
        <dbReference type="EMBL" id="ABN60922.1"/>
    </source>
</evidence>
<evidence type="ECO:0000313" key="2">
    <source>
        <dbReference type="Proteomes" id="UP000001557"/>
    </source>
</evidence>
<name>A3D2F9_SHEB5</name>
<reference evidence="1 2" key="1">
    <citation type="submission" date="2007-02" db="EMBL/GenBank/DDBJ databases">
        <title>Complete sequence of chromosome of Shewanella baltica OS155.</title>
        <authorList>
            <consortium name="US DOE Joint Genome Institute"/>
            <person name="Copeland A."/>
            <person name="Lucas S."/>
            <person name="Lapidus A."/>
            <person name="Barry K."/>
            <person name="Detter J.C."/>
            <person name="Glavina del Rio T."/>
            <person name="Hammon N."/>
            <person name="Israni S."/>
            <person name="Dalin E."/>
            <person name="Tice H."/>
            <person name="Pitluck S."/>
            <person name="Sims D.R."/>
            <person name="Brettin T."/>
            <person name="Bruce D."/>
            <person name="Han C."/>
            <person name="Tapia R."/>
            <person name="Brainard J."/>
            <person name="Schmutz J."/>
            <person name="Larimer F."/>
            <person name="Land M."/>
            <person name="Hauser L."/>
            <person name="Kyrpides N."/>
            <person name="Mikhailova N."/>
            <person name="Brettar I."/>
            <person name="Klappenbach J."/>
            <person name="Konstantinidis K."/>
            <person name="Rodrigues J."/>
            <person name="Tiedje J."/>
            <person name="Richardson P."/>
        </authorList>
    </citation>
    <scope>NUCLEOTIDE SEQUENCE [LARGE SCALE GENOMIC DNA]</scope>
    <source>
        <strain evidence="2">OS155 / ATCC BAA-1091</strain>
    </source>
</reference>
<accession>A3D2F9</accession>